<keyword evidence="2" id="KW-0255">Endonuclease</keyword>
<comment type="caution">
    <text evidence="2">The sequence shown here is derived from an EMBL/GenBank/DDBJ whole genome shotgun (WGS) entry which is preliminary data.</text>
</comment>
<accession>A0ABV4VEA5</accession>
<name>A0ABV4VEA5_9GAMM</name>
<evidence type="ECO:0000313" key="2">
    <source>
        <dbReference type="EMBL" id="MFB2618626.1"/>
    </source>
</evidence>
<dbReference type="EMBL" id="JBHFGU010000001">
    <property type="protein sequence ID" value="MFB2618626.1"/>
    <property type="molecule type" value="Genomic_DNA"/>
</dbReference>
<reference evidence="2 3" key="1">
    <citation type="submission" date="2024-09" db="EMBL/GenBank/DDBJ databases">
        <authorList>
            <person name="Zhang Y."/>
        </authorList>
    </citation>
    <scope>NUCLEOTIDE SEQUENCE [LARGE SCALE GENOMIC DNA]</scope>
    <source>
        <strain evidence="2 3">ZJ318</strain>
    </source>
</reference>
<dbReference type="Gene3D" id="1.10.30.50">
    <property type="match status" value="1"/>
</dbReference>
<sequence>MKKLTPPNDDAIVVFEVCIARVRDADLKRRLQSCSEEIGEAAEEFNQKAALAELHTIEAKDNVANAVSVDEMKKVYTGRMAKKLAPGRIYYDRIMALPEHGRCPLCSQRVVSTLDHHLPKAHFPSLAVSPLNLIPSCQDCNKTKSEEIPRNSEQETLHPYYDDVESFSWVKAKLEESIPVVVEFYVDPPQNCDGVLMERLKHHFRTFKLSALYSSHAAEELASIEYIARKIFEDGGSNELKGFLKDAAESRKQINVNSWQTALYTCLYESEWFCQNRFM</sequence>
<gene>
    <name evidence="2" type="ORF">ACE02W_02200</name>
</gene>
<dbReference type="Pfam" id="PF01844">
    <property type="entry name" value="HNH"/>
    <property type="match status" value="1"/>
</dbReference>
<keyword evidence="2" id="KW-0540">Nuclease</keyword>
<evidence type="ECO:0000259" key="1">
    <source>
        <dbReference type="Pfam" id="PF01844"/>
    </source>
</evidence>
<feature type="domain" description="HNH" evidence="1">
    <location>
        <begin position="103"/>
        <end position="146"/>
    </location>
</feature>
<dbReference type="Proteomes" id="UP001576708">
    <property type="component" value="Unassembled WGS sequence"/>
</dbReference>
<dbReference type="InterPro" id="IPR003615">
    <property type="entry name" value="HNH_nuc"/>
</dbReference>
<dbReference type="CDD" id="cd00085">
    <property type="entry name" value="HNHc"/>
    <property type="match status" value="1"/>
</dbReference>
<protein>
    <submittedName>
        <fullName evidence="2">HNH endonuclease signature motif containing protein</fullName>
    </submittedName>
</protein>
<evidence type="ECO:0000313" key="3">
    <source>
        <dbReference type="Proteomes" id="UP001576708"/>
    </source>
</evidence>
<proteinExistence type="predicted"/>
<organism evidence="2 3">
    <name type="scientific">Shewanella mangrovisoli</name>
    <dbReference type="NCBI Taxonomy" id="2864211"/>
    <lineage>
        <taxon>Bacteria</taxon>
        <taxon>Pseudomonadati</taxon>
        <taxon>Pseudomonadota</taxon>
        <taxon>Gammaproteobacteria</taxon>
        <taxon>Alteromonadales</taxon>
        <taxon>Shewanellaceae</taxon>
        <taxon>Shewanella</taxon>
    </lineage>
</organism>
<dbReference type="GO" id="GO:0004519">
    <property type="term" value="F:endonuclease activity"/>
    <property type="evidence" value="ECO:0007669"/>
    <property type="project" value="UniProtKB-KW"/>
</dbReference>
<dbReference type="InterPro" id="IPR002711">
    <property type="entry name" value="HNH"/>
</dbReference>
<keyword evidence="2" id="KW-0378">Hydrolase</keyword>
<keyword evidence="3" id="KW-1185">Reference proteome</keyword>
<dbReference type="RefSeq" id="WP_342200641.1">
    <property type="nucleotide sequence ID" value="NZ_JBCATE010000001.1"/>
</dbReference>